<keyword evidence="4" id="KW-1185">Reference proteome</keyword>
<proteinExistence type="predicted"/>
<dbReference type="AlphaFoldDB" id="A0A0M6WA27"/>
<dbReference type="EMBL" id="WKQV01000014">
    <property type="protein sequence ID" value="MSD27572.1"/>
    <property type="molecule type" value="Genomic_DNA"/>
</dbReference>
<sequence>MKKAIIMMIVVFALVVWPFSGVWQLLSGIIGGGVRESFIYPIYGGIILLSGIIVVCTELILEEIKSLKDDIKDKKEGC</sequence>
<feature type="transmembrane region" description="Helical" evidence="1">
    <location>
        <begin position="38"/>
        <end position="61"/>
    </location>
</feature>
<evidence type="ECO:0000313" key="3">
    <source>
        <dbReference type="EMBL" id="MSD27572.1"/>
    </source>
</evidence>
<evidence type="ECO:0000313" key="4">
    <source>
        <dbReference type="Proteomes" id="UP000049472"/>
    </source>
</evidence>
<reference evidence="2" key="2">
    <citation type="submission" date="2015-05" db="EMBL/GenBank/DDBJ databases">
        <authorList>
            <person name="Wang D.B."/>
            <person name="Wang M."/>
        </authorList>
    </citation>
    <scope>NUCLEOTIDE SEQUENCE [LARGE SCALE GENOMIC DNA]</scope>
    <source>
        <strain evidence="2">T1-815</strain>
    </source>
</reference>
<gene>
    <name evidence="3" type="ORF">GKE44_10490</name>
    <name evidence="2" type="ORF">T1815_03661</name>
</gene>
<evidence type="ECO:0000256" key="1">
    <source>
        <dbReference type="SAM" id="Phobius"/>
    </source>
</evidence>
<organism evidence="2 4">
    <name type="scientific">Agathobacter rectalis</name>
    <dbReference type="NCBI Taxonomy" id="39491"/>
    <lineage>
        <taxon>Bacteria</taxon>
        <taxon>Bacillati</taxon>
        <taxon>Bacillota</taxon>
        <taxon>Clostridia</taxon>
        <taxon>Lachnospirales</taxon>
        <taxon>Lachnospiraceae</taxon>
        <taxon>Agathobacter</taxon>
    </lineage>
</organism>
<dbReference type="Proteomes" id="UP000049472">
    <property type="component" value="Unassembled WGS sequence"/>
</dbReference>
<reference evidence="4" key="1">
    <citation type="submission" date="2015-05" db="EMBL/GenBank/DDBJ databases">
        <authorList>
            <consortium name="Pathogen Informatics"/>
        </authorList>
    </citation>
    <scope>NUCLEOTIDE SEQUENCE [LARGE SCALE GENOMIC DNA]</scope>
    <source>
        <strain evidence="4">T1-815</strain>
    </source>
</reference>
<dbReference type="EMBL" id="CVRQ01000006">
    <property type="protein sequence ID" value="CRL32482.1"/>
    <property type="molecule type" value="Genomic_DNA"/>
</dbReference>
<feature type="transmembrane region" description="Helical" evidence="1">
    <location>
        <begin position="5"/>
        <end position="26"/>
    </location>
</feature>
<protein>
    <submittedName>
        <fullName evidence="2">Uncharacterized protein</fullName>
    </submittedName>
</protein>
<evidence type="ECO:0000313" key="5">
    <source>
        <dbReference type="Proteomes" id="UP000465607"/>
    </source>
</evidence>
<keyword evidence="1" id="KW-0472">Membrane</keyword>
<dbReference type="RefSeq" id="WP_055060928.1">
    <property type="nucleotide sequence ID" value="NZ_CP100127.1"/>
</dbReference>
<dbReference type="Proteomes" id="UP000465607">
    <property type="component" value="Unassembled WGS sequence"/>
</dbReference>
<keyword evidence="1" id="KW-0812">Transmembrane</keyword>
<keyword evidence="1" id="KW-1133">Transmembrane helix</keyword>
<reference evidence="3 5" key="3">
    <citation type="journal article" date="2019" name="Nat. Med.">
        <title>A library of human gut bacterial isolates paired with longitudinal multiomics data enables mechanistic microbiome research.</title>
        <authorList>
            <person name="Poyet M."/>
            <person name="Groussin M."/>
            <person name="Gibbons S.M."/>
            <person name="Avila-Pacheco J."/>
            <person name="Jiang X."/>
            <person name="Kearney S.M."/>
            <person name="Perrotta A.R."/>
            <person name="Berdy B."/>
            <person name="Zhao S."/>
            <person name="Lieberman T.D."/>
            <person name="Swanson P.K."/>
            <person name="Smith M."/>
            <person name="Roesemann S."/>
            <person name="Alexander J.E."/>
            <person name="Rich S.A."/>
            <person name="Livny J."/>
            <person name="Vlamakis H."/>
            <person name="Clish C."/>
            <person name="Bullock K."/>
            <person name="Deik A."/>
            <person name="Scott J."/>
            <person name="Pierce K.A."/>
            <person name="Xavier R.J."/>
            <person name="Alm E.J."/>
        </authorList>
    </citation>
    <scope>NUCLEOTIDE SEQUENCE [LARGE SCALE GENOMIC DNA]</scope>
    <source>
        <strain evidence="3 5">BIOML-A5</strain>
    </source>
</reference>
<name>A0A0M6WA27_9FIRM</name>
<accession>A0A0M6WA27</accession>
<evidence type="ECO:0000313" key="2">
    <source>
        <dbReference type="EMBL" id="CRL32482.1"/>
    </source>
</evidence>